<evidence type="ECO:0000256" key="1">
    <source>
        <dbReference type="SAM" id="Phobius"/>
    </source>
</evidence>
<keyword evidence="3" id="KW-1185">Reference proteome</keyword>
<evidence type="ECO:0008006" key="4">
    <source>
        <dbReference type="Google" id="ProtNLM"/>
    </source>
</evidence>
<organism evidence="2 3">
    <name type="scientific">Elysia marginata</name>
    <dbReference type="NCBI Taxonomy" id="1093978"/>
    <lineage>
        <taxon>Eukaryota</taxon>
        <taxon>Metazoa</taxon>
        <taxon>Spiralia</taxon>
        <taxon>Lophotrochozoa</taxon>
        <taxon>Mollusca</taxon>
        <taxon>Gastropoda</taxon>
        <taxon>Heterobranchia</taxon>
        <taxon>Euthyneura</taxon>
        <taxon>Panpulmonata</taxon>
        <taxon>Sacoglossa</taxon>
        <taxon>Placobranchoidea</taxon>
        <taxon>Plakobranchidae</taxon>
        <taxon>Elysia</taxon>
    </lineage>
</organism>
<sequence length="82" mass="8669">MTAPSQQKGPKKLGLMFLLIFLFDSAAFLLIPILAKRSNANKLVVVVSSSPPLPAAAVVVAKLEVEVVVVVAAVAVEVKFMH</sequence>
<feature type="transmembrane region" description="Helical" evidence="1">
    <location>
        <begin position="55"/>
        <end position="76"/>
    </location>
</feature>
<proteinExistence type="predicted"/>
<accession>A0AAV4HRS5</accession>
<evidence type="ECO:0000313" key="3">
    <source>
        <dbReference type="Proteomes" id="UP000762676"/>
    </source>
</evidence>
<dbReference type="EMBL" id="BMAT01002183">
    <property type="protein sequence ID" value="GFS00808.1"/>
    <property type="molecule type" value="Genomic_DNA"/>
</dbReference>
<dbReference type="Proteomes" id="UP000762676">
    <property type="component" value="Unassembled WGS sequence"/>
</dbReference>
<reference evidence="2 3" key="1">
    <citation type="journal article" date="2021" name="Elife">
        <title>Chloroplast acquisition without the gene transfer in kleptoplastic sea slugs, Plakobranchus ocellatus.</title>
        <authorList>
            <person name="Maeda T."/>
            <person name="Takahashi S."/>
            <person name="Yoshida T."/>
            <person name="Shimamura S."/>
            <person name="Takaki Y."/>
            <person name="Nagai Y."/>
            <person name="Toyoda A."/>
            <person name="Suzuki Y."/>
            <person name="Arimoto A."/>
            <person name="Ishii H."/>
            <person name="Satoh N."/>
            <person name="Nishiyama T."/>
            <person name="Hasebe M."/>
            <person name="Maruyama T."/>
            <person name="Minagawa J."/>
            <person name="Obokata J."/>
            <person name="Shigenobu S."/>
        </authorList>
    </citation>
    <scope>NUCLEOTIDE SEQUENCE [LARGE SCALE GENOMIC DNA]</scope>
</reference>
<name>A0AAV4HRS5_9GAST</name>
<keyword evidence="1" id="KW-0472">Membrane</keyword>
<dbReference type="AlphaFoldDB" id="A0AAV4HRS5"/>
<comment type="caution">
    <text evidence="2">The sequence shown here is derived from an EMBL/GenBank/DDBJ whole genome shotgun (WGS) entry which is preliminary data.</text>
</comment>
<protein>
    <recommendedName>
        <fullName evidence="4">Transmembrane protein</fullName>
    </recommendedName>
</protein>
<gene>
    <name evidence="2" type="ORF">ElyMa_001080300</name>
</gene>
<evidence type="ECO:0000313" key="2">
    <source>
        <dbReference type="EMBL" id="GFS00808.1"/>
    </source>
</evidence>
<keyword evidence="1" id="KW-1133">Transmembrane helix</keyword>
<keyword evidence="1" id="KW-0812">Transmembrane</keyword>
<feature type="transmembrane region" description="Helical" evidence="1">
    <location>
        <begin position="12"/>
        <end position="35"/>
    </location>
</feature>